<gene>
    <name evidence="2" type="ORF">C4K46_04910</name>
</gene>
<evidence type="ECO:0000313" key="2">
    <source>
        <dbReference type="EMBL" id="MBP2623276.1"/>
    </source>
</evidence>
<name>A0ABS5B423_9STRE</name>
<accession>A0ABS5B423</accession>
<dbReference type="Proteomes" id="UP001519296">
    <property type="component" value="Unassembled WGS sequence"/>
</dbReference>
<proteinExistence type="predicted"/>
<protein>
    <submittedName>
        <fullName evidence="2">Uncharacterized protein</fullName>
    </submittedName>
</protein>
<comment type="caution">
    <text evidence="2">The sequence shown here is derived from an EMBL/GenBank/DDBJ whole genome shotgun (WGS) entry which is preliminary data.</text>
</comment>
<keyword evidence="1" id="KW-1133">Transmembrane helix</keyword>
<evidence type="ECO:0000313" key="3">
    <source>
        <dbReference type="Proteomes" id="UP001519296"/>
    </source>
</evidence>
<keyword evidence="1" id="KW-0472">Membrane</keyword>
<feature type="transmembrane region" description="Helical" evidence="1">
    <location>
        <begin position="58"/>
        <end position="81"/>
    </location>
</feature>
<evidence type="ECO:0000256" key="1">
    <source>
        <dbReference type="SAM" id="Phobius"/>
    </source>
</evidence>
<keyword evidence="3" id="KW-1185">Reference proteome</keyword>
<dbReference type="RefSeq" id="WP_209627754.1">
    <property type="nucleotide sequence ID" value="NZ_PRDG01000002.1"/>
</dbReference>
<keyword evidence="1" id="KW-0812">Transmembrane</keyword>
<reference evidence="2 3" key="1">
    <citation type="submission" date="2018-02" db="EMBL/GenBank/DDBJ databases">
        <title>Draft genome sequence of Streptococcus oricebi CCUG 70868T type strain.</title>
        <authorList>
            <person name="Mendez V."/>
            <person name="Salva-Serra F."/>
            <person name="Jaen-Luchoro D."/>
            <person name="Gonzales-Siles L."/>
            <person name="Karlsson R."/>
            <person name="Engstrom-Jakobsson H."/>
            <person name="Busquets A."/>
            <person name="Gomila M."/>
            <person name="Pineiro-Iglesias B."/>
            <person name="Bennasar-Figueras A."/>
            <person name="Seeger M."/>
            <person name="Moore E."/>
        </authorList>
    </citation>
    <scope>NUCLEOTIDE SEQUENCE [LARGE SCALE GENOMIC DNA]</scope>
    <source>
        <strain evidence="2 3">CCUG 70868</strain>
    </source>
</reference>
<dbReference type="EMBL" id="PRDG01000002">
    <property type="protein sequence ID" value="MBP2623276.1"/>
    <property type="molecule type" value="Genomic_DNA"/>
</dbReference>
<sequence>MSLFSRYIGGKIARATVDKIESSKHRDIYYILICLGLAALFLYALLYNVFVGKYTTTVLIGMLLCALLAALFLFCGMVLLLRKLKK</sequence>
<feature type="transmembrane region" description="Helical" evidence="1">
    <location>
        <begin position="28"/>
        <end position="46"/>
    </location>
</feature>
<organism evidence="2 3">
    <name type="scientific">Streptococcus oricebi</name>
    <dbReference type="NCBI Taxonomy" id="1547447"/>
    <lineage>
        <taxon>Bacteria</taxon>
        <taxon>Bacillati</taxon>
        <taxon>Bacillota</taxon>
        <taxon>Bacilli</taxon>
        <taxon>Lactobacillales</taxon>
        <taxon>Streptococcaceae</taxon>
        <taxon>Streptococcus</taxon>
    </lineage>
</organism>